<dbReference type="Gene3D" id="3.40.50.300">
    <property type="entry name" value="P-loop containing nucleotide triphosphate hydrolases"/>
    <property type="match status" value="1"/>
</dbReference>
<dbReference type="RefSeq" id="WP_115268125.1">
    <property type="nucleotide sequence ID" value="NZ_JBNPNB010000040.1"/>
</dbReference>
<dbReference type="EMBL" id="UHFN01000007">
    <property type="protein sequence ID" value="SUN59829.1"/>
    <property type="molecule type" value="Genomic_DNA"/>
</dbReference>
<organism evidence="4 5">
    <name type="scientific">Streptococcus hyointestinalis</name>
    <dbReference type="NCBI Taxonomy" id="1337"/>
    <lineage>
        <taxon>Bacteria</taxon>
        <taxon>Bacillati</taxon>
        <taxon>Bacillota</taxon>
        <taxon>Bacilli</taxon>
        <taxon>Lactobacillales</taxon>
        <taxon>Streptococcaceae</taxon>
        <taxon>Streptococcus</taxon>
    </lineage>
</organism>
<dbReference type="AlphaFoldDB" id="A0A380K4R8"/>
<dbReference type="SUPFAM" id="SSF52540">
    <property type="entry name" value="P-loop containing nucleoside triphosphate hydrolases"/>
    <property type="match status" value="1"/>
</dbReference>
<name>A0A380K4R8_9STRE</name>
<gene>
    <name evidence="4" type="primary">macB_1</name>
    <name evidence="4" type="ORF">NCTC12224_00585</name>
</gene>
<evidence type="ECO:0000313" key="5">
    <source>
        <dbReference type="Proteomes" id="UP000254924"/>
    </source>
</evidence>
<keyword evidence="5" id="KW-1185">Reference proteome</keyword>
<dbReference type="SMART" id="SM00382">
    <property type="entry name" value="AAA"/>
    <property type="match status" value="1"/>
</dbReference>
<evidence type="ECO:0000259" key="3">
    <source>
        <dbReference type="PROSITE" id="PS50893"/>
    </source>
</evidence>
<dbReference type="PROSITE" id="PS50893">
    <property type="entry name" value="ABC_TRANSPORTER_2"/>
    <property type="match status" value="1"/>
</dbReference>
<dbReference type="OrthoDB" id="9791546at2"/>
<dbReference type="PANTHER" id="PTHR24220:SF86">
    <property type="entry name" value="ABC TRANSPORTER ABCH.1"/>
    <property type="match status" value="1"/>
</dbReference>
<dbReference type="GeneID" id="78356040"/>
<dbReference type="InterPro" id="IPR027417">
    <property type="entry name" value="P-loop_NTPase"/>
</dbReference>
<accession>A0A380K4R8</accession>
<dbReference type="Proteomes" id="UP000254924">
    <property type="component" value="Unassembled WGS sequence"/>
</dbReference>
<keyword evidence="4" id="KW-0378">Hydrolase</keyword>
<dbReference type="InterPro" id="IPR015854">
    <property type="entry name" value="ABC_transpr_LolD-like"/>
</dbReference>
<dbReference type="InterPro" id="IPR017871">
    <property type="entry name" value="ABC_transporter-like_CS"/>
</dbReference>
<protein>
    <submittedName>
        <fullName evidence="4">ABC superfamily ATP binding cassette transporter</fullName>
        <ecNumber evidence="4">3.6.3.-</ecNumber>
    </submittedName>
</protein>
<keyword evidence="1" id="KW-0547">Nucleotide-binding</keyword>
<evidence type="ECO:0000256" key="1">
    <source>
        <dbReference type="ARBA" id="ARBA00022741"/>
    </source>
</evidence>
<evidence type="ECO:0000313" key="4">
    <source>
        <dbReference type="EMBL" id="SUN59829.1"/>
    </source>
</evidence>
<dbReference type="InterPro" id="IPR003439">
    <property type="entry name" value="ABC_transporter-like_ATP-bd"/>
</dbReference>
<dbReference type="GO" id="GO:0005886">
    <property type="term" value="C:plasma membrane"/>
    <property type="evidence" value="ECO:0007669"/>
    <property type="project" value="TreeGrafter"/>
</dbReference>
<dbReference type="Pfam" id="PF00005">
    <property type="entry name" value="ABC_tran"/>
    <property type="match status" value="1"/>
</dbReference>
<keyword evidence="2" id="KW-0067">ATP-binding</keyword>
<proteinExistence type="predicted"/>
<dbReference type="InterPro" id="IPR003593">
    <property type="entry name" value="AAA+_ATPase"/>
</dbReference>
<feature type="domain" description="ABC transporter" evidence="3">
    <location>
        <begin position="4"/>
        <end position="204"/>
    </location>
</feature>
<reference evidence="4 5" key="1">
    <citation type="submission" date="2018-06" db="EMBL/GenBank/DDBJ databases">
        <authorList>
            <consortium name="Pathogen Informatics"/>
            <person name="Doyle S."/>
        </authorList>
    </citation>
    <scope>NUCLEOTIDE SEQUENCE [LARGE SCALE GENOMIC DNA]</scope>
    <source>
        <strain evidence="4 5">NCTC12224</strain>
    </source>
</reference>
<dbReference type="GO" id="GO:0022857">
    <property type="term" value="F:transmembrane transporter activity"/>
    <property type="evidence" value="ECO:0007669"/>
    <property type="project" value="TreeGrafter"/>
</dbReference>
<dbReference type="GO" id="GO:0016887">
    <property type="term" value="F:ATP hydrolysis activity"/>
    <property type="evidence" value="ECO:0007669"/>
    <property type="project" value="InterPro"/>
</dbReference>
<sequence>MAQIEVKQISKAYQDKVIFKDFSLSIHKGEMVAIIGESGRGKTTLLNCLGQLDDVDTGEIVIEGERVTKRNRKKYFREVFGFLFQNFALVDNETVYQNLSFISKDKERITEYLAMFGLGEASLYKKVYQLSGGEQQRVSLIRVLLKEPKILFADEPTASLDEKNSLFVMDTLKELRDEGVTIIVVTHDKALLPHFDRVIDLGGY</sequence>
<evidence type="ECO:0000256" key="2">
    <source>
        <dbReference type="ARBA" id="ARBA00022840"/>
    </source>
</evidence>
<dbReference type="GO" id="GO:0005524">
    <property type="term" value="F:ATP binding"/>
    <property type="evidence" value="ECO:0007669"/>
    <property type="project" value="UniProtKB-KW"/>
</dbReference>
<dbReference type="EC" id="3.6.3.-" evidence="4"/>
<dbReference type="PANTHER" id="PTHR24220">
    <property type="entry name" value="IMPORT ATP-BINDING PROTEIN"/>
    <property type="match status" value="1"/>
</dbReference>
<dbReference type="PROSITE" id="PS00211">
    <property type="entry name" value="ABC_TRANSPORTER_1"/>
    <property type="match status" value="1"/>
</dbReference>